<organism evidence="2 3">
    <name type="scientific">Amanita muscaria (strain Koide BX008)</name>
    <dbReference type="NCBI Taxonomy" id="946122"/>
    <lineage>
        <taxon>Eukaryota</taxon>
        <taxon>Fungi</taxon>
        <taxon>Dikarya</taxon>
        <taxon>Basidiomycota</taxon>
        <taxon>Agaricomycotina</taxon>
        <taxon>Agaricomycetes</taxon>
        <taxon>Agaricomycetidae</taxon>
        <taxon>Agaricales</taxon>
        <taxon>Pluteineae</taxon>
        <taxon>Amanitaceae</taxon>
        <taxon>Amanita</taxon>
    </lineage>
</organism>
<feature type="compositionally biased region" description="Polar residues" evidence="1">
    <location>
        <begin position="1"/>
        <end position="18"/>
    </location>
</feature>
<name>A0A0C2W7G4_AMAMK</name>
<feature type="compositionally biased region" description="Polar residues" evidence="1">
    <location>
        <begin position="98"/>
        <end position="108"/>
    </location>
</feature>
<proteinExistence type="predicted"/>
<feature type="non-terminal residue" evidence="2">
    <location>
        <position position="1"/>
    </location>
</feature>
<accession>A0A0C2W7G4</accession>
<reference evidence="2 3" key="1">
    <citation type="submission" date="2014-04" db="EMBL/GenBank/DDBJ databases">
        <title>Evolutionary Origins and Diversification of the Mycorrhizal Mutualists.</title>
        <authorList>
            <consortium name="DOE Joint Genome Institute"/>
            <consortium name="Mycorrhizal Genomics Consortium"/>
            <person name="Kohler A."/>
            <person name="Kuo A."/>
            <person name="Nagy L.G."/>
            <person name="Floudas D."/>
            <person name="Copeland A."/>
            <person name="Barry K.W."/>
            <person name="Cichocki N."/>
            <person name="Veneault-Fourrey C."/>
            <person name="LaButti K."/>
            <person name="Lindquist E.A."/>
            <person name="Lipzen A."/>
            <person name="Lundell T."/>
            <person name="Morin E."/>
            <person name="Murat C."/>
            <person name="Riley R."/>
            <person name="Ohm R."/>
            <person name="Sun H."/>
            <person name="Tunlid A."/>
            <person name="Henrissat B."/>
            <person name="Grigoriev I.V."/>
            <person name="Hibbett D.S."/>
            <person name="Martin F."/>
        </authorList>
    </citation>
    <scope>NUCLEOTIDE SEQUENCE [LARGE SCALE GENOMIC DNA]</scope>
    <source>
        <strain evidence="2 3">Koide BX008</strain>
    </source>
</reference>
<dbReference type="EMBL" id="KN818384">
    <property type="protein sequence ID" value="KIL57072.1"/>
    <property type="molecule type" value="Genomic_DNA"/>
</dbReference>
<feature type="compositionally biased region" description="Polar residues" evidence="1">
    <location>
        <begin position="42"/>
        <end position="54"/>
    </location>
</feature>
<dbReference type="AlphaFoldDB" id="A0A0C2W7G4"/>
<feature type="compositionally biased region" description="Basic and acidic residues" evidence="1">
    <location>
        <begin position="76"/>
        <end position="95"/>
    </location>
</feature>
<feature type="region of interest" description="Disordered" evidence="1">
    <location>
        <begin position="1"/>
        <end position="114"/>
    </location>
</feature>
<dbReference type="HOGENOM" id="CLU_2126849_0_0_1"/>
<dbReference type="Proteomes" id="UP000054549">
    <property type="component" value="Unassembled WGS sequence"/>
</dbReference>
<evidence type="ECO:0000256" key="1">
    <source>
        <dbReference type="SAM" id="MobiDB-lite"/>
    </source>
</evidence>
<protein>
    <submittedName>
        <fullName evidence="2">Uncharacterized protein</fullName>
    </submittedName>
</protein>
<evidence type="ECO:0000313" key="3">
    <source>
        <dbReference type="Proteomes" id="UP000054549"/>
    </source>
</evidence>
<sequence>VPITDISNTQDTAQTPSPDASCARAPANKRANSAAPAEDSLDNTVFSGDLTPQHSPAPKRLKPAPAETASLNAKVAQEKTAKAKTGTEKMAKAKTAENSVKPTRTLRQSTRKKY</sequence>
<keyword evidence="3" id="KW-1185">Reference proteome</keyword>
<evidence type="ECO:0000313" key="2">
    <source>
        <dbReference type="EMBL" id="KIL57072.1"/>
    </source>
</evidence>
<gene>
    <name evidence="2" type="ORF">M378DRAFT_16509</name>
</gene>
<dbReference type="InParanoid" id="A0A0C2W7G4"/>
<dbReference type="OrthoDB" id="10573502at2759"/>